<reference evidence="3" key="1">
    <citation type="submission" date="2021-03" db="EMBL/GenBank/DDBJ databases">
        <authorList>
            <person name="Tagirdzhanova G."/>
        </authorList>
    </citation>
    <scope>NUCLEOTIDE SEQUENCE</scope>
</reference>
<feature type="compositionally biased region" description="Basic residues" evidence="1">
    <location>
        <begin position="271"/>
        <end position="283"/>
    </location>
</feature>
<feature type="region of interest" description="Disordered" evidence="1">
    <location>
        <begin position="209"/>
        <end position="234"/>
    </location>
</feature>
<accession>A0A8H3FWK9</accession>
<comment type="caution">
    <text evidence="3">The sequence shown here is derived from an EMBL/GenBank/DDBJ whole genome shotgun (WGS) entry which is preliminary data.</text>
</comment>
<dbReference type="InterPro" id="IPR014144">
    <property type="entry name" value="LigD_PE_domain"/>
</dbReference>
<gene>
    <name evidence="3" type="ORF">IMSHALPRED_008877</name>
</gene>
<evidence type="ECO:0000256" key="1">
    <source>
        <dbReference type="SAM" id="MobiDB-lite"/>
    </source>
</evidence>
<dbReference type="Proteomes" id="UP000664534">
    <property type="component" value="Unassembled WGS sequence"/>
</dbReference>
<evidence type="ECO:0000259" key="2">
    <source>
        <dbReference type="Pfam" id="PF13298"/>
    </source>
</evidence>
<dbReference type="AlphaFoldDB" id="A0A8H3FWK9"/>
<dbReference type="OrthoDB" id="2588098at2759"/>
<feature type="domain" description="DNA ligase D 3'-phosphoesterase" evidence="2">
    <location>
        <begin position="123"/>
        <end position="259"/>
    </location>
</feature>
<sequence length="435" mass="49540">MRTSSPDDSGHQCTLGEFPIRNTTPPLSLRASISPPPSRARKVTLQSTRYFTEQDSCPAHRSEDTTPSLAAVEAGEAGICNHLEYISSHLSLSAKTSAPLSIPAFEDLYKRNQHEYGRHWVIHQHDHPVAGVHYDLRLQINETSSISWAIMYGLPGNVNSRRLNRNATETRVHNVWNHLIETASASTGSLLIWDTGEYEMLPYRENTEQLTDDELSSVSDEDSRPSSNLSDSEKLHAAFRDRKIRIRLHGTRLPPDYTLSIRLLTSENRHKQPAKPSRKRRRQPSGARHSAQETPPTSDLDDEEVPDSHPSSIDVSISALEREIAEQEDEEVRLTNTYPGATNSIGSIHQRRWYLSMDRYASGFCPLRMETRSKRGKRTWTRRMEHQRLLGFEPFLVMGRETERSVVTGRTADEVMADERVRNFVGRKGWRPVTE</sequence>
<dbReference type="PANTHER" id="PTHR39465">
    <property type="entry name" value="DNA LIGASE D, 3'-PHOSPHOESTERASE DOMAIN"/>
    <property type="match status" value="1"/>
</dbReference>
<evidence type="ECO:0000313" key="3">
    <source>
        <dbReference type="EMBL" id="CAF9932382.1"/>
    </source>
</evidence>
<name>A0A8H3FWK9_9LECA</name>
<protein>
    <recommendedName>
        <fullName evidence="2">DNA ligase D 3'-phosphoesterase domain-containing protein</fullName>
    </recommendedName>
</protein>
<dbReference type="EMBL" id="CAJPDT010000065">
    <property type="protein sequence ID" value="CAF9932382.1"/>
    <property type="molecule type" value="Genomic_DNA"/>
</dbReference>
<dbReference type="PANTHER" id="PTHR39465:SF1">
    <property type="entry name" value="DNA LIGASE D 3'-PHOSPHOESTERASE DOMAIN-CONTAINING PROTEIN"/>
    <property type="match status" value="1"/>
</dbReference>
<keyword evidence="4" id="KW-1185">Reference proteome</keyword>
<dbReference type="Pfam" id="PF13298">
    <property type="entry name" value="LigD_N"/>
    <property type="match status" value="1"/>
</dbReference>
<feature type="region of interest" description="Disordered" evidence="1">
    <location>
        <begin position="1"/>
        <end position="39"/>
    </location>
</feature>
<organism evidence="3 4">
    <name type="scientific">Imshaugia aleurites</name>
    <dbReference type="NCBI Taxonomy" id="172621"/>
    <lineage>
        <taxon>Eukaryota</taxon>
        <taxon>Fungi</taxon>
        <taxon>Dikarya</taxon>
        <taxon>Ascomycota</taxon>
        <taxon>Pezizomycotina</taxon>
        <taxon>Lecanoromycetes</taxon>
        <taxon>OSLEUM clade</taxon>
        <taxon>Lecanoromycetidae</taxon>
        <taxon>Lecanorales</taxon>
        <taxon>Lecanorineae</taxon>
        <taxon>Parmeliaceae</taxon>
        <taxon>Imshaugia</taxon>
    </lineage>
</organism>
<proteinExistence type="predicted"/>
<evidence type="ECO:0000313" key="4">
    <source>
        <dbReference type="Proteomes" id="UP000664534"/>
    </source>
</evidence>
<feature type="region of interest" description="Disordered" evidence="1">
    <location>
        <begin position="264"/>
        <end position="314"/>
    </location>
</feature>